<dbReference type="InterPro" id="IPR036249">
    <property type="entry name" value="Thioredoxin-like_sf"/>
</dbReference>
<evidence type="ECO:0000256" key="9">
    <source>
        <dbReference type="PIRSR" id="PIRSR000077-4"/>
    </source>
</evidence>
<keyword evidence="13" id="KW-1185">Reference proteome</keyword>
<dbReference type="AlphaFoldDB" id="A0A2N1J1T0"/>
<dbReference type="PIRSF" id="PIRSF000077">
    <property type="entry name" value="Thioredoxin"/>
    <property type="match status" value="1"/>
</dbReference>
<dbReference type="Gene3D" id="3.40.30.10">
    <property type="entry name" value="Glutaredoxin"/>
    <property type="match status" value="1"/>
</dbReference>
<evidence type="ECO:0000256" key="7">
    <source>
        <dbReference type="PIRNR" id="PIRNR000077"/>
    </source>
</evidence>
<organism evidence="12 13">
    <name type="scientific">Malaciobacter halophilus</name>
    <dbReference type="NCBI Taxonomy" id="197482"/>
    <lineage>
        <taxon>Bacteria</taxon>
        <taxon>Pseudomonadati</taxon>
        <taxon>Campylobacterota</taxon>
        <taxon>Epsilonproteobacteria</taxon>
        <taxon>Campylobacterales</taxon>
        <taxon>Arcobacteraceae</taxon>
        <taxon>Malaciobacter</taxon>
    </lineage>
</organism>
<keyword evidence="5 9" id="KW-0676">Redox-active center</keyword>
<feature type="chain" id="PRO_5014936226" description="Thioredoxin" evidence="10">
    <location>
        <begin position="18"/>
        <end position="119"/>
    </location>
</feature>
<dbReference type="KEGG" id="ahs:AHALO_2510"/>
<name>A0A2N1J1T0_9BACT</name>
<dbReference type="InterPro" id="IPR005746">
    <property type="entry name" value="Thioredoxin"/>
</dbReference>
<dbReference type="PRINTS" id="PR00421">
    <property type="entry name" value="THIOREDOXIN"/>
</dbReference>
<feature type="domain" description="Thioredoxin" evidence="11">
    <location>
        <begin position="12"/>
        <end position="119"/>
    </location>
</feature>
<dbReference type="SUPFAM" id="SSF52833">
    <property type="entry name" value="Thioredoxin-like"/>
    <property type="match status" value="1"/>
</dbReference>
<dbReference type="NCBIfam" id="TIGR01068">
    <property type="entry name" value="thioredoxin"/>
    <property type="match status" value="1"/>
</dbReference>
<feature type="signal peptide" evidence="10">
    <location>
        <begin position="1"/>
        <end position="17"/>
    </location>
</feature>
<evidence type="ECO:0000313" key="12">
    <source>
        <dbReference type="EMBL" id="PKI80520.1"/>
    </source>
</evidence>
<dbReference type="PROSITE" id="PS00194">
    <property type="entry name" value="THIOREDOXIN_1"/>
    <property type="match status" value="1"/>
</dbReference>
<keyword evidence="3" id="KW-0249">Electron transport</keyword>
<dbReference type="PANTHER" id="PTHR45663:SF11">
    <property type="entry name" value="GEO12009P1"/>
    <property type="match status" value="1"/>
</dbReference>
<protein>
    <recommendedName>
        <fullName evidence="6 7">Thioredoxin</fullName>
    </recommendedName>
</protein>
<dbReference type="EMBL" id="NXIF01000033">
    <property type="protein sequence ID" value="PKI80520.1"/>
    <property type="molecule type" value="Genomic_DNA"/>
</dbReference>
<feature type="site" description="Contributes to redox potential value" evidence="8">
    <location>
        <position position="46"/>
    </location>
</feature>
<dbReference type="Proteomes" id="UP000233248">
    <property type="component" value="Unassembled WGS sequence"/>
</dbReference>
<dbReference type="GO" id="GO:0015035">
    <property type="term" value="F:protein-disulfide reductase activity"/>
    <property type="evidence" value="ECO:0007669"/>
    <property type="project" value="UniProtKB-UniRule"/>
</dbReference>
<dbReference type="OrthoDB" id="5348812at2"/>
<keyword evidence="4 9" id="KW-1015">Disulfide bond</keyword>
<evidence type="ECO:0000256" key="2">
    <source>
        <dbReference type="ARBA" id="ARBA00022448"/>
    </source>
</evidence>
<dbReference type="InterPro" id="IPR017937">
    <property type="entry name" value="Thioredoxin_CS"/>
</dbReference>
<evidence type="ECO:0000256" key="4">
    <source>
        <dbReference type="ARBA" id="ARBA00023157"/>
    </source>
</evidence>
<accession>A0A2N1J1T0</accession>
<keyword evidence="10" id="KW-0732">Signal</keyword>
<dbReference type="GO" id="GO:0005737">
    <property type="term" value="C:cytoplasm"/>
    <property type="evidence" value="ECO:0007669"/>
    <property type="project" value="TreeGrafter"/>
</dbReference>
<dbReference type="InterPro" id="IPR013766">
    <property type="entry name" value="Thioredoxin_domain"/>
</dbReference>
<evidence type="ECO:0000313" key="13">
    <source>
        <dbReference type="Proteomes" id="UP000233248"/>
    </source>
</evidence>
<comment type="similarity">
    <text evidence="1 7">Belongs to the thioredoxin family.</text>
</comment>
<feature type="site" description="Deprotonates C-terminal active site Cys" evidence="8">
    <location>
        <position position="38"/>
    </location>
</feature>
<comment type="caution">
    <text evidence="12">The sequence shown here is derived from an EMBL/GenBank/DDBJ whole genome shotgun (WGS) entry which is preliminary data.</text>
</comment>
<reference evidence="12 13" key="1">
    <citation type="submission" date="2017-09" db="EMBL/GenBank/DDBJ databases">
        <title>Genomics of the genus Arcobacter.</title>
        <authorList>
            <person name="Perez-Cataluna A."/>
            <person name="Figueras M.J."/>
            <person name="Salas-Masso N."/>
        </authorList>
    </citation>
    <scope>NUCLEOTIDE SEQUENCE [LARGE SCALE GENOMIC DNA]</scope>
    <source>
        <strain evidence="12 13">DSM 18005</strain>
    </source>
</reference>
<evidence type="ECO:0000256" key="5">
    <source>
        <dbReference type="ARBA" id="ARBA00023284"/>
    </source>
</evidence>
<feature type="active site" description="Nucleophile" evidence="8">
    <location>
        <position position="47"/>
    </location>
</feature>
<dbReference type="PROSITE" id="PS51352">
    <property type="entry name" value="THIOREDOXIN_2"/>
    <property type="match status" value="1"/>
</dbReference>
<dbReference type="RefSeq" id="WP_101185065.1">
    <property type="nucleotide sequence ID" value="NZ_CP031218.1"/>
</dbReference>
<gene>
    <name evidence="12" type="primary">trxA</name>
    <name evidence="12" type="ORF">CP960_08905</name>
</gene>
<feature type="active site" description="Nucleophile" evidence="8">
    <location>
        <position position="44"/>
    </location>
</feature>
<proteinExistence type="inferred from homology"/>
<dbReference type="Pfam" id="PF00085">
    <property type="entry name" value="Thioredoxin"/>
    <property type="match status" value="1"/>
</dbReference>
<feature type="disulfide bond" description="Redox-active" evidence="9">
    <location>
        <begin position="44"/>
        <end position="47"/>
    </location>
</feature>
<dbReference type="PANTHER" id="PTHR45663">
    <property type="entry name" value="GEO12009P1"/>
    <property type="match status" value="1"/>
</dbReference>
<sequence>MKRVVLILLFSFISSFAAEHITAQNIDEKLQNKNVIVDFYATWCPPCKIMSKNLEEFEKSNSSNVVVYKVDVDKQPELAKEYGIRTIPTTVYFKNGIFLKKEVGIKTPSQLHLNVKNYF</sequence>
<evidence type="ECO:0000256" key="3">
    <source>
        <dbReference type="ARBA" id="ARBA00022982"/>
    </source>
</evidence>
<evidence type="ECO:0000256" key="1">
    <source>
        <dbReference type="ARBA" id="ARBA00008987"/>
    </source>
</evidence>
<dbReference type="CDD" id="cd02947">
    <property type="entry name" value="TRX_family"/>
    <property type="match status" value="1"/>
</dbReference>
<evidence type="ECO:0000256" key="8">
    <source>
        <dbReference type="PIRSR" id="PIRSR000077-1"/>
    </source>
</evidence>
<evidence type="ECO:0000256" key="10">
    <source>
        <dbReference type="SAM" id="SignalP"/>
    </source>
</evidence>
<feature type="site" description="Contributes to redox potential value" evidence="8">
    <location>
        <position position="45"/>
    </location>
</feature>
<evidence type="ECO:0000256" key="6">
    <source>
        <dbReference type="NCBIfam" id="TIGR01068"/>
    </source>
</evidence>
<evidence type="ECO:0000259" key="11">
    <source>
        <dbReference type="PROSITE" id="PS51352"/>
    </source>
</evidence>
<keyword evidence="2" id="KW-0813">Transport</keyword>